<evidence type="ECO:0000313" key="8">
    <source>
        <dbReference type="EMBL" id="KAK7491515.1"/>
    </source>
</evidence>
<dbReference type="Pfam" id="PF14740">
    <property type="entry name" value="DUF4471"/>
    <property type="match status" value="1"/>
</dbReference>
<evidence type="ECO:0000256" key="2">
    <source>
        <dbReference type="ARBA" id="ARBA00022490"/>
    </source>
</evidence>
<feature type="region of interest" description="Disordered" evidence="5">
    <location>
        <begin position="300"/>
        <end position="358"/>
    </location>
</feature>
<reference evidence="8 9" key="1">
    <citation type="journal article" date="2023" name="Sci. Data">
        <title>Genome assembly of the Korean intertidal mud-creeper Batillaria attramentaria.</title>
        <authorList>
            <person name="Patra A.K."/>
            <person name="Ho P.T."/>
            <person name="Jun S."/>
            <person name="Lee S.J."/>
            <person name="Kim Y."/>
            <person name="Won Y.J."/>
        </authorList>
    </citation>
    <scope>NUCLEOTIDE SEQUENCE [LARGE SCALE GENOMIC DNA]</scope>
    <source>
        <strain evidence="8">Wonlab-2016</strain>
    </source>
</reference>
<dbReference type="AlphaFoldDB" id="A0ABD0KXI2"/>
<dbReference type="PANTHER" id="PTHR22118">
    <property type="entry name" value="DYNEIN ASSEMBLY FACTOR 3, AXONEMAL"/>
    <property type="match status" value="1"/>
</dbReference>
<dbReference type="InterPro" id="IPR027974">
    <property type="entry name" value="DUF4470"/>
</dbReference>
<accession>A0ABD0KXI2</accession>
<dbReference type="GO" id="GO:0120293">
    <property type="term" value="C:dynein axonemal particle"/>
    <property type="evidence" value="ECO:0007669"/>
    <property type="project" value="UniProtKB-SubCell"/>
</dbReference>
<proteinExistence type="inferred from homology"/>
<dbReference type="Pfam" id="PF14737">
    <property type="entry name" value="DUF4470"/>
    <property type="match status" value="1"/>
</dbReference>
<evidence type="ECO:0000259" key="6">
    <source>
        <dbReference type="Pfam" id="PF14737"/>
    </source>
</evidence>
<name>A0ABD0KXI2_9CAEN</name>
<sequence>MGEKGMDGFGTITWWGFSPALDFQETGITELMKTLDLNSDVDTVNVLVIGAGDLRHVLTTIARRNRHPKRKLHTQKRLGLQEKTELFLELYGNILVRKQSADYVEKISTDFIKMVTDLDYLEKKLSCLDLSQLKFKERDFLEGIFKFWRNPSTDLFDAKKCWELRLRQYLGTRYDARFNIFDWDYSMHLIERGGQIINTHQYKNWRNTGQAFEVREGSYDVPNKTLASGIVFKHDGDRHARRGYWGDIIVSPYVPLGIESEEKSLFKKMNDMHIKTAEDVAEYNVLAMFHELAFDERYSLPAQEEKTEPTKDNTPKLQEITEEDEEKEESEAETVKQAGEKGDKSNNSAPTDATQRPLDQEYESLPLEDVKVTFLPLGCVPDLTKRSKFQKAFNVVYFSNSLVHHLTPEFNAVFADRCTVLIESALFMLELKKEQVAKFVEKVTGMAQAAGCKELEKCDAEQDAVVKMYFTR</sequence>
<protein>
    <recommendedName>
        <fullName evidence="10">Dynein assembly factor 3, axonemal</fullName>
    </recommendedName>
</protein>
<evidence type="ECO:0000256" key="1">
    <source>
        <dbReference type="ARBA" id="ARBA00010449"/>
    </source>
</evidence>
<evidence type="ECO:0000259" key="7">
    <source>
        <dbReference type="Pfam" id="PF14740"/>
    </source>
</evidence>
<gene>
    <name evidence="8" type="ORF">BaRGS_00017344</name>
</gene>
<evidence type="ECO:0000256" key="4">
    <source>
        <dbReference type="ARBA" id="ARBA00024190"/>
    </source>
</evidence>
<dbReference type="EMBL" id="JACVVK020000114">
    <property type="protein sequence ID" value="KAK7491515.1"/>
    <property type="molecule type" value="Genomic_DNA"/>
</dbReference>
<feature type="domain" description="Dynein assembly factor 3 C-terminal" evidence="7">
    <location>
        <begin position="128"/>
        <end position="454"/>
    </location>
</feature>
<evidence type="ECO:0000256" key="3">
    <source>
        <dbReference type="ARBA" id="ARBA00022794"/>
    </source>
</evidence>
<dbReference type="Proteomes" id="UP001519460">
    <property type="component" value="Unassembled WGS sequence"/>
</dbReference>
<keyword evidence="9" id="KW-1185">Reference proteome</keyword>
<feature type="compositionally biased region" description="Polar residues" evidence="5">
    <location>
        <begin position="345"/>
        <end position="354"/>
    </location>
</feature>
<comment type="caution">
    <text evidence="8">The sequence shown here is derived from an EMBL/GenBank/DDBJ whole genome shotgun (WGS) entry which is preliminary data.</text>
</comment>
<keyword evidence="3" id="KW-0970">Cilium biogenesis/degradation</keyword>
<feature type="domain" description="DUF4470" evidence="6">
    <location>
        <begin position="14"/>
        <end position="73"/>
    </location>
</feature>
<feature type="compositionally biased region" description="Basic and acidic residues" evidence="5">
    <location>
        <begin position="300"/>
        <end position="314"/>
    </location>
</feature>
<dbReference type="GO" id="GO:0030030">
    <property type="term" value="P:cell projection organization"/>
    <property type="evidence" value="ECO:0007669"/>
    <property type="project" value="UniProtKB-KW"/>
</dbReference>
<comment type="subcellular location">
    <subcellularLocation>
        <location evidence="4">Dynein axonemal particle</location>
    </subcellularLocation>
</comment>
<keyword evidence="2" id="KW-0963">Cytoplasm</keyword>
<organism evidence="8 9">
    <name type="scientific">Batillaria attramentaria</name>
    <dbReference type="NCBI Taxonomy" id="370345"/>
    <lineage>
        <taxon>Eukaryota</taxon>
        <taxon>Metazoa</taxon>
        <taxon>Spiralia</taxon>
        <taxon>Lophotrochozoa</taxon>
        <taxon>Mollusca</taxon>
        <taxon>Gastropoda</taxon>
        <taxon>Caenogastropoda</taxon>
        <taxon>Sorbeoconcha</taxon>
        <taxon>Cerithioidea</taxon>
        <taxon>Batillariidae</taxon>
        <taxon>Batillaria</taxon>
    </lineage>
</organism>
<dbReference type="InterPro" id="IPR028235">
    <property type="entry name" value="DNAAF3_C"/>
</dbReference>
<evidence type="ECO:0008006" key="10">
    <source>
        <dbReference type="Google" id="ProtNLM"/>
    </source>
</evidence>
<comment type="similarity">
    <text evidence="1">Belongs to the DNAAF3 family.</text>
</comment>
<dbReference type="InterPro" id="IPR039304">
    <property type="entry name" value="DNAAF3"/>
</dbReference>
<feature type="compositionally biased region" description="Acidic residues" evidence="5">
    <location>
        <begin position="320"/>
        <end position="332"/>
    </location>
</feature>
<evidence type="ECO:0000256" key="5">
    <source>
        <dbReference type="SAM" id="MobiDB-lite"/>
    </source>
</evidence>
<evidence type="ECO:0000313" key="9">
    <source>
        <dbReference type="Proteomes" id="UP001519460"/>
    </source>
</evidence>
<dbReference type="PANTHER" id="PTHR22118:SF14">
    <property type="entry name" value="DYNEIN AXONEMAL ASSEMBLY FACTOR 3"/>
    <property type="match status" value="1"/>
</dbReference>